<proteinExistence type="predicted"/>
<reference evidence="2 3" key="1">
    <citation type="submission" date="2016-06" db="EMBL/GenBank/DDBJ databases">
        <title>Genome sequence of halotolerant plant growth promoting strain of Halomonas elongata HEK1 isolated from salterns of Rann of Kutch, Gujarat, India.</title>
        <authorList>
            <person name="Gaba S."/>
            <person name="Singh R.N."/>
            <person name="Abrol S."/>
            <person name="Kaushik R."/>
            <person name="Saxena A.K."/>
        </authorList>
    </citation>
    <scope>NUCLEOTIDE SEQUENCE [LARGE SCALE GENOMIC DNA]</scope>
    <source>
        <strain evidence="2 3">HEK1</strain>
    </source>
</reference>
<protein>
    <recommendedName>
        <fullName evidence="4">DUF4412 domain-containing protein</fullName>
    </recommendedName>
</protein>
<evidence type="ECO:0000313" key="3">
    <source>
        <dbReference type="Proteomes" id="UP000092504"/>
    </source>
</evidence>
<accession>A0A1B8P6B9</accession>
<name>A0A1B8P6B9_HALEL</name>
<gene>
    <name evidence="2" type="ORF">A8U91_02192</name>
</gene>
<dbReference type="PATRIC" id="fig|2746.7.peg.2248"/>
<organism evidence="2 3">
    <name type="scientific">Halomonas elongata</name>
    <dbReference type="NCBI Taxonomy" id="2746"/>
    <lineage>
        <taxon>Bacteria</taxon>
        <taxon>Pseudomonadati</taxon>
        <taxon>Pseudomonadota</taxon>
        <taxon>Gammaproteobacteria</taxon>
        <taxon>Oceanospirillales</taxon>
        <taxon>Halomonadaceae</taxon>
        <taxon>Halomonas</taxon>
    </lineage>
</organism>
<comment type="caution">
    <text evidence="2">The sequence shown here is derived from an EMBL/GenBank/DDBJ whole genome shotgun (WGS) entry which is preliminary data.</text>
</comment>
<feature type="signal peptide" evidence="1">
    <location>
        <begin position="1"/>
        <end position="23"/>
    </location>
</feature>
<evidence type="ECO:0000313" key="2">
    <source>
        <dbReference type="EMBL" id="OBX37814.1"/>
    </source>
</evidence>
<dbReference type="AlphaFoldDB" id="A0A1B8P6B9"/>
<evidence type="ECO:0000256" key="1">
    <source>
        <dbReference type="SAM" id="SignalP"/>
    </source>
</evidence>
<dbReference type="EMBL" id="MAJD01000001">
    <property type="protein sequence ID" value="OBX37814.1"/>
    <property type="molecule type" value="Genomic_DNA"/>
</dbReference>
<sequence>MRHLATGLLATGLVMTASAPALADGQATLEAQSDQGGVTMNVRWAGENLRMDFPGQSQAGFMLLRDGKGYLVTQVQGQTMVMDMAKLKGMAENMGGGEVETIAGQQASRVDALEATGDSESIAGLEGDVYRLQWTDKNGSAHDDELVLSDDPQVLELMSAFHDYQRSMTGESDPIATTLEERGLGMLRFGERFRLAEMTDASPAPDIFELPENAKSFEDMMRSAISE</sequence>
<dbReference type="Proteomes" id="UP000092504">
    <property type="component" value="Unassembled WGS sequence"/>
</dbReference>
<evidence type="ECO:0008006" key="4">
    <source>
        <dbReference type="Google" id="ProtNLM"/>
    </source>
</evidence>
<keyword evidence="1" id="KW-0732">Signal</keyword>
<feature type="chain" id="PRO_5008611427" description="DUF4412 domain-containing protein" evidence="1">
    <location>
        <begin position="24"/>
        <end position="227"/>
    </location>
</feature>